<keyword evidence="1" id="KW-0472">Membrane</keyword>
<keyword evidence="1" id="KW-1133">Transmembrane helix</keyword>
<organism evidence="3 5">
    <name type="scientific">Caproicibacter fermentans</name>
    <dbReference type="NCBI Taxonomy" id="2576756"/>
    <lineage>
        <taxon>Bacteria</taxon>
        <taxon>Bacillati</taxon>
        <taxon>Bacillota</taxon>
        <taxon>Clostridia</taxon>
        <taxon>Eubacteriales</taxon>
        <taxon>Acutalibacteraceae</taxon>
        <taxon>Caproicibacter</taxon>
    </lineage>
</organism>
<dbReference type="OrthoDB" id="9799383at2"/>
<gene>
    <name evidence="3" type="ORF">CAFE_06530</name>
    <name evidence="4" type="ORF">HCR03_07560</name>
</gene>
<reference evidence="3 5" key="1">
    <citation type="submission" date="2019-09" db="EMBL/GenBank/DDBJ databases">
        <title>Genome sequence of Clostridium sp. EA1.</title>
        <authorList>
            <person name="Poehlein A."/>
            <person name="Bengelsdorf F.R."/>
            <person name="Daniel R."/>
        </authorList>
    </citation>
    <scope>NUCLEOTIDE SEQUENCE [LARGE SCALE GENOMIC DNA]</scope>
    <source>
        <strain evidence="3 5">EA1</strain>
    </source>
</reference>
<dbReference type="EMBL" id="CP060286">
    <property type="protein sequence ID" value="QNK42072.1"/>
    <property type="molecule type" value="Genomic_DNA"/>
</dbReference>
<feature type="domain" description="Inner membrane protein YgaP-like transmembrane" evidence="2">
    <location>
        <begin position="57"/>
        <end position="110"/>
    </location>
</feature>
<dbReference type="EMBL" id="VWXL01000014">
    <property type="protein sequence ID" value="MVB09982.1"/>
    <property type="molecule type" value="Genomic_DNA"/>
</dbReference>
<name>A0A6N8HW78_9FIRM</name>
<dbReference type="Gene3D" id="6.10.140.1340">
    <property type="match status" value="1"/>
</dbReference>
<evidence type="ECO:0000313" key="6">
    <source>
        <dbReference type="Proteomes" id="UP000515909"/>
    </source>
</evidence>
<evidence type="ECO:0000259" key="2">
    <source>
        <dbReference type="Pfam" id="PF11127"/>
    </source>
</evidence>
<dbReference type="AlphaFoldDB" id="A0A6N8HW78"/>
<dbReference type="Pfam" id="PF11127">
    <property type="entry name" value="YgaP-like_TM"/>
    <property type="match status" value="1"/>
</dbReference>
<evidence type="ECO:0000256" key="1">
    <source>
        <dbReference type="SAM" id="Phobius"/>
    </source>
</evidence>
<dbReference type="RefSeq" id="WP_066649315.1">
    <property type="nucleotide sequence ID" value="NZ_CP060286.1"/>
</dbReference>
<accession>A0A7G8TEN1</accession>
<feature type="transmembrane region" description="Helical" evidence="1">
    <location>
        <begin position="82"/>
        <end position="103"/>
    </location>
</feature>
<dbReference type="KEGG" id="cfem:HCR03_07560"/>
<evidence type="ECO:0000313" key="3">
    <source>
        <dbReference type="EMBL" id="MVB09982.1"/>
    </source>
</evidence>
<dbReference type="InterPro" id="IPR021309">
    <property type="entry name" value="YgaP-like_TM"/>
</dbReference>
<evidence type="ECO:0000313" key="5">
    <source>
        <dbReference type="Proteomes" id="UP000469440"/>
    </source>
</evidence>
<dbReference type="Proteomes" id="UP000469440">
    <property type="component" value="Unassembled WGS sequence"/>
</dbReference>
<evidence type="ECO:0000313" key="4">
    <source>
        <dbReference type="EMBL" id="QNK42072.1"/>
    </source>
</evidence>
<proteinExistence type="predicted"/>
<sequence>MKKCIFPPTAKRVAYHTASQVNQEIRAQTVDGLNAIQGCGEPAFTARIRKLEEEWNTERFLEAHAASIVLMASIGGYQKKNCACFALTGCAGFFLLMHALMGWCPPLPVIRRFGIRTPEEISNEKFAVKMLRGDFSAQPANMDEMLQLMEKD</sequence>
<protein>
    <submittedName>
        <fullName evidence="4">DUF2892 domain-containing protein</fullName>
    </submittedName>
</protein>
<keyword evidence="1" id="KW-0812">Transmembrane</keyword>
<accession>A0A6N8HW78</accession>
<keyword evidence="5" id="KW-1185">Reference proteome</keyword>
<reference evidence="4 6" key="2">
    <citation type="submission" date="2020-08" db="EMBL/GenBank/DDBJ databases">
        <title>The isolate Caproiciproducens sp. 7D4C2 produces n-caproate at mildly acidic conditions from hexoses: genome and rBOX comparison with related strains and chain-elongating bacteria.</title>
        <authorList>
            <person name="Esquivel-Elizondo S."/>
            <person name="Bagci C."/>
            <person name="Temovska M."/>
            <person name="Jeon B.S."/>
            <person name="Bessarab I."/>
            <person name="Williams R.B.H."/>
            <person name="Huson D.H."/>
            <person name="Angenent L.T."/>
        </authorList>
    </citation>
    <scope>NUCLEOTIDE SEQUENCE [LARGE SCALE GENOMIC DNA]</scope>
    <source>
        <strain evidence="4 6">7D4C2</strain>
    </source>
</reference>
<dbReference type="Proteomes" id="UP000515909">
    <property type="component" value="Chromosome"/>
</dbReference>